<dbReference type="KEGG" id="bbes:BESB_073660"/>
<keyword evidence="5" id="KW-0347">Helicase</keyword>
<dbReference type="GO" id="GO:0006310">
    <property type="term" value="P:DNA recombination"/>
    <property type="evidence" value="ECO:0007669"/>
    <property type="project" value="UniProtKB-KW"/>
</dbReference>
<evidence type="ECO:0000259" key="13">
    <source>
        <dbReference type="Pfam" id="PF02735"/>
    </source>
</evidence>
<dbReference type="Gene3D" id="1.25.40.240">
    <property type="entry name" value="Ku, C-terminal domain"/>
    <property type="match status" value="1"/>
</dbReference>
<protein>
    <submittedName>
        <fullName evidence="15">Ku70/Ku80 beta-barrel domain-containing protein</fullName>
    </submittedName>
</protein>
<dbReference type="GeneID" id="40312292"/>
<evidence type="ECO:0000256" key="12">
    <source>
        <dbReference type="SAM" id="SignalP"/>
    </source>
</evidence>
<dbReference type="GO" id="GO:0003690">
    <property type="term" value="F:double-stranded DNA binding"/>
    <property type="evidence" value="ECO:0007669"/>
    <property type="project" value="TreeGrafter"/>
</dbReference>
<name>A0A2A9MAI9_BESBE</name>
<dbReference type="RefSeq" id="XP_029218223.1">
    <property type="nucleotide sequence ID" value="XM_029365739.1"/>
</dbReference>
<evidence type="ECO:0000256" key="4">
    <source>
        <dbReference type="ARBA" id="ARBA00022801"/>
    </source>
</evidence>
<comment type="caution">
    <text evidence="15">The sequence shown here is derived from an EMBL/GenBank/DDBJ whole genome shotgun (WGS) entry which is preliminary data.</text>
</comment>
<evidence type="ECO:0000256" key="5">
    <source>
        <dbReference type="ARBA" id="ARBA00022806"/>
    </source>
</evidence>
<dbReference type="SUPFAM" id="SSF101420">
    <property type="entry name" value="C-terminal domain of Ku80"/>
    <property type="match status" value="1"/>
</dbReference>
<gene>
    <name evidence="15" type="ORF">BESB_073660</name>
</gene>
<feature type="region of interest" description="Disordered" evidence="11">
    <location>
        <begin position="883"/>
        <end position="919"/>
    </location>
</feature>
<feature type="region of interest" description="Disordered" evidence="11">
    <location>
        <begin position="976"/>
        <end position="1001"/>
    </location>
</feature>
<feature type="compositionally biased region" description="Basic and acidic residues" evidence="11">
    <location>
        <begin position="556"/>
        <end position="582"/>
    </location>
</feature>
<dbReference type="GO" id="GO:0005524">
    <property type="term" value="F:ATP binding"/>
    <property type="evidence" value="ECO:0007669"/>
    <property type="project" value="UniProtKB-KW"/>
</dbReference>
<dbReference type="VEuPathDB" id="ToxoDB:BESB_073660"/>
<keyword evidence="9" id="KW-0234">DNA repair</keyword>
<evidence type="ECO:0000256" key="8">
    <source>
        <dbReference type="ARBA" id="ARBA00023172"/>
    </source>
</evidence>
<dbReference type="OrthoDB" id="330954at2759"/>
<accession>A0A2A9MAI9</accession>
<evidence type="ECO:0000313" key="16">
    <source>
        <dbReference type="Proteomes" id="UP000224006"/>
    </source>
</evidence>
<feature type="chain" id="PRO_5012111830" evidence="12">
    <location>
        <begin position="24"/>
        <end position="1116"/>
    </location>
</feature>
<evidence type="ECO:0000259" key="14">
    <source>
        <dbReference type="Pfam" id="PF08785"/>
    </source>
</evidence>
<evidence type="ECO:0000256" key="11">
    <source>
        <dbReference type="SAM" id="MobiDB-lite"/>
    </source>
</evidence>
<dbReference type="SUPFAM" id="SSF53300">
    <property type="entry name" value="vWA-like"/>
    <property type="match status" value="1"/>
</dbReference>
<dbReference type="SUPFAM" id="SSF100939">
    <property type="entry name" value="SPOC domain-like"/>
    <property type="match status" value="1"/>
</dbReference>
<feature type="compositionally biased region" description="Basic and acidic residues" evidence="11">
    <location>
        <begin position="773"/>
        <end position="784"/>
    </location>
</feature>
<dbReference type="PANTHER" id="PTHR12604:SF4">
    <property type="entry name" value="X-RAY REPAIR CROSS-COMPLEMENTING PROTEIN 5"/>
    <property type="match status" value="1"/>
</dbReference>
<dbReference type="InterPro" id="IPR036465">
    <property type="entry name" value="vWFA_dom_sf"/>
</dbReference>
<comment type="subcellular location">
    <subcellularLocation>
        <location evidence="1">Nucleus</location>
    </subcellularLocation>
</comment>
<dbReference type="PANTHER" id="PTHR12604">
    <property type="entry name" value="KU AUTOANTIGEN DNA HELICASE"/>
    <property type="match status" value="1"/>
</dbReference>
<keyword evidence="4" id="KW-0378">Hydrolase</keyword>
<dbReference type="InterPro" id="IPR006164">
    <property type="entry name" value="DNA_bd_Ku70/Ku80"/>
</dbReference>
<evidence type="ECO:0000256" key="6">
    <source>
        <dbReference type="ARBA" id="ARBA00022840"/>
    </source>
</evidence>
<dbReference type="GO" id="GO:0042162">
    <property type="term" value="F:telomeric DNA binding"/>
    <property type="evidence" value="ECO:0007669"/>
    <property type="project" value="TreeGrafter"/>
</dbReference>
<dbReference type="GO" id="GO:0004386">
    <property type="term" value="F:helicase activity"/>
    <property type="evidence" value="ECO:0007669"/>
    <property type="project" value="UniProtKB-KW"/>
</dbReference>
<dbReference type="GO" id="GO:0043564">
    <property type="term" value="C:Ku70:Ku80 complex"/>
    <property type="evidence" value="ECO:0007669"/>
    <property type="project" value="TreeGrafter"/>
</dbReference>
<keyword evidence="16" id="KW-1185">Reference proteome</keyword>
<feature type="region of interest" description="Disordered" evidence="11">
    <location>
        <begin position="632"/>
        <end position="693"/>
    </location>
</feature>
<feature type="region of interest" description="Disordered" evidence="11">
    <location>
        <begin position="759"/>
        <end position="784"/>
    </location>
</feature>
<keyword evidence="6" id="KW-0067">ATP-binding</keyword>
<feature type="compositionally biased region" description="Basic and acidic residues" evidence="11">
    <location>
        <begin position="649"/>
        <end position="673"/>
    </location>
</feature>
<organism evidence="15 16">
    <name type="scientific">Besnoitia besnoiti</name>
    <name type="common">Apicomplexan protozoan</name>
    <dbReference type="NCBI Taxonomy" id="94643"/>
    <lineage>
        <taxon>Eukaryota</taxon>
        <taxon>Sar</taxon>
        <taxon>Alveolata</taxon>
        <taxon>Apicomplexa</taxon>
        <taxon>Conoidasida</taxon>
        <taxon>Coccidia</taxon>
        <taxon>Eucoccidiorida</taxon>
        <taxon>Eimeriorina</taxon>
        <taxon>Sarcocystidae</taxon>
        <taxon>Besnoitia</taxon>
    </lineage>
</organism>
<feature type="domain" description="Ku" evidence="13">
    <location>
        <begin position="317"/>
        <end position="617"/>
    </location>
</feature>
<keyword evidence="7" id="KW-0238">DNA-binding</keyword>
<dbReference type="Pfam" id="PF08785">
    <property type="entry name" value="Ku_PK_bind"/>
    <property type="match status" value="1"/>
</dbReference>
<dbReference type="Gene3D" id="3.40.50.410">
    <property type="entry name" value="von Willebrand factor, type A domain"/>
    <property type="match status" value="1"/>
</dbReference>
<dbReference type="Proteomes" id="UP000224006">
    <property type="component" value="Unassembled WGS sequence"/>
</dbReference>
<evidence type="ECO:0000256" key="1">
    <source>
        <dbReference type="ARBA" id="ARBA00004123"/>
    </source>
</evidence>
<dbReference type="InterPro" id="IPR036494">
    <property type="entry name" value="Ku_C_sf"/>
</dbReference>
<dbReference type="EMBL" id="NWUJ01000007">
    <property type="protein sequence ID" value="PFH34214.1"/>
    <property type="molecule type" value="Genomic_DNA"/>
</dbReference>
<evidence type="ECO:0000256" key="10">
    <source>
        <dbReference type="ARBA" id="ARBA00023242"/>
    </source>
</evidence>
<sequence>MALPGQSFKRVLVLLLDCGVTMQQPLRGDLPAASYALEAATAPAFPPPSVGASLASASMSTVASRGHPLSAPSPRGDSAAPFADMPPPSSFRAMKNAVLVYVQHLAATSAKLDVGIVCFGSAKTNSPLAAPQEGSEGAAEDDPGYQHVDVSVQPSSASWEHVRAIETLENSDNRSDAIDGVVVAVDTVEKVYGPKLTQNDVSFLIVSDCRSTLPAPEDIMPVRDHLRRLGIRTYVLLVDGALPAYPPVFRLPLSSSSRVEPTLLAPHTLPSLAPLALLASTLVPLRSFLTSPFLQLFFTPRKRLSTKCRVNLQISDAFSIPVYVFVKTRKETLPTLRKRVFVGRSASQAAKRRKCDFAFASSEPAEEDDAATLEGDLAETGDAWRDLKVQRFYYRANDPDRKPVRLGDQGRGKQFEGISLFGGADDSDQEDRRHAGGDKASGELVQRLYAYRYGRQLVAVSAVEQQALKGRTTAGLVVLGVTKRDVIQKWWNLGATEYVTCALNNRPSLVALRSLVLALERLDSVLLCSFVWRSGYPARLVALLPHIGARGSTPDPHNKSRIDSDAVKRKQEEGGGDRGGDGEEGWRYGLHLIYLPVAEDMLELRLPPLPSVTPNQLRAVEDLVESLTLPGAAPLRLGTDGEGDAVSSKADREVSQPEDSKDLLDEERKEAEASLRALQPPASSPAGWQTNPAMDIAADPVSHVKSPSPPCSSSVFSSFLPEGIANFASEETSLALHKIHNPALQRYYQLLVYRHYNPPSPPASVGDDGGNAEQERHVDRSGDAADVHTRILPSLWSRLSPVEQLFTHKPPGMFKEDAGETQEAYSEEKAPLDADLAKAFPLATSPEAQRAMLRHKREQRKLLFGEVIKKQKQLHLHDVRVTGEEASASERHDAAAQDSQRAKERREEQERLERAVEEKEREEKIEALNALHVNSVNPVRDFQRLLEVKETDLTERAIQEMTDMIWRFLRAAAGPQRTSGDAEAPHTRRVESQGPQSVRRQQHLGKALACVEALREGCRKELEGAKFNDFLRELRTAADQDDAATGGDALPAFWQLMKSRRVALITNAEDPRVEVDPSKSLSFYDAHEENSATEAMQAAGAPRNVDALDDLLDLVE</sequence>
<evidence type="ECO:0000256" key="9">
    <source>
        <dbReference type="ARBA" id="ARBA00023204"/>
    </source>
</evidence>
<dbReference type="GO" id="GO:0016787">
    <property type="term" value="F:hydrolase activity"/>
    <property type="evidence" value="ECO:0007669"/>
    <property type="project" value="UniProtKB-KW"/>
</dbReference>
<feature type="domain" description="Ku C-terminal" evidence="14">
    <location>
        <begin position="1001"/>
        <end position="1084"/>
    </location>
</feature>
<keyword evidence="12" id="KW-0732">Signal</keyword>
<dbReference type="AlphaFoldDB" id="A0A2A9MAI9"/>
<dbReference type="GO" id="GO:0000723">
    <property type="term" value="P:telomere maintenance"/>
    <property type="evidence" value="ECO:0007669"/>
    <property type="project" value="TreeGrafter"/>
</dbReference>
<keyword evidence="10" id="KW-0539">Nucleus</keyword>
<evidence type="ECO:0000313" key="15">
    <source>
        <dbReference type="EMBL" id="PFH34214.1"/>
    </source>
</evidence>
<feature type="region of interest" description="Disordered" evidence="11">
    <location>
        <begin position="552"/>
        <end position="582"/>
    </location>
</feature>
<evidence type="ECO:0000256" key="3">
    <source>
        <dbReference type="ARBA" id="ARBA00022763"/>
    </source>
</evidence>
<dbReference type="Pfam" id="PF02735">
    <property type="entry name" value="Ku"/>
    <property type="match status" value="1"/>
</dbReference>
<dbReference type="Gene3D" id="2.40.290.10">
    <property type="match status" value="1"/>
</dbReference>
<evidence type="ECO:0000256" key="7">
    <source>
        <dbReference type="ARBA" id="ARBA00023125"/>
    </source>
</evidence>
<keyword evidence="3" id="KW-0227">DNA damage</keyword>
<dbReference type="STRING" id="94643.A0A2A9MAI9"/>
<keyword evidence="2" id="KW-0547">Nucleotide-binding</keyword>
<proteinExistence type="predicted"/>
<dbReference type="GO" id="GO:0006303">
    <property type="term" value="P:double-strand break repair via nonhomologous end joining"/>
    <property type="evidence" value="ECO:0007669"/>
    <property type="project" value="InterPro"/>
</dbReference>
<dbReference type="InterPro" id="IPR014893">
    <property type="entry name" value="Ku_PK_bind"/>
</dbReference>
<reference evidence="15 16" key="1">
    <citation type="submission" date="2017-09" db="EMBL/GenBank/DDBJ databases">
        <title>Genome sequencing of Besnoitia besnoiti strain Bb-Ger1.</title>
        <authorList>
            <person name="Schares G."/>
            <person name="Venepally P."/>
            <person name="Lorenzi H.A."/>
        </authorList>
    </citation>
    <scope>NUCLEOTIDE SEQUENCE [LARGE SCALE GENOMIC DNA]</scope>
    <source>
        <strain evidence="15 16">Bb-Ger1</strain>
    </source>
</reference>
<feature type="signal peptide" evidence="12">
    <location>
        <begin position="1"/>
        <end position="23"/>
    </location>
</feature>
<evidence type="ECO:0000256" key="2">
    <source>
        <dbReference type="ARBA" id="ARBA00022741"/>
    </source>
</evidence>
<keyword evidence="8" id="KW-0233">DNA recombination</keyword>
<dbReference type="InterPro" id="IPR016194">
    <property type="entry name" value="SPOC-like_C_dom_sf"/>
</dbReference>